<comment type="caution">
    <text evidence="1">The sequence shown here is derived from an EMBL/GenBank/DDBJ whole genome shotgun (WGS) entry which is preliminary data.</text>
</comment>
<protein>
    <submittedName>
        <fullName evidence="1">Uncharacterized protein</fullName>
    </submittedName>
</protein>
<reference evidence="1 2" key="1">
    <citation type="submission" date="2024-09" db="EMBL/GenBank/DDBJ databases">
        <title>Chromosome-scale assembly of Riccia sorocarpa.</title>
        <authorList>
            <person name="Paukszto L."/>
        </authorList>
    </citation>
    <scope>NUCLEOTIDE SEQUENCE [LARGE SCALE GENOMIC DNA]</scope>
    <source>
        <strain evidence="1">LP-2024</strain>
        <tissue evidence="1">Aerial parts of the thallus</tissue>
    </source>
</reference>
<dbReference type="Proteomes" id="UP001633002">
    <property type="component" value="Unassembled WGS sequence"/>
</dbReference>
<dbReference type="AlphaFoldDB" id="A0ABD3GZ83"/>
<evidence type="ECO:0000313" key="2">
    <source>
        <dbReference type="Proteomes" id="UP001633002"/>
    </source>
</evidence>
<dbReference type="EMBL" id="JBJQOH010000006">
    <property type="protein sequence ID" value="KAL3682459.1"/>
    <property type="molecule type" value="Genomic_DNA"/>
</dbReference>
<gene>
    <name evidence="1" type="ORF">R1sor_000481</name>
</gene>
<accession>A0ABD3GZ83</accession>
<organism evidence="1 2">
    <name type="scientific">Riccia sorocarpa</name>
    <dbReference type="NCBI Taxonomy" id="122646"/>
    <lineage>
        <taxon>Eukaryota</taxon>
        <taxon>Viridiplantae</taxon>
        <taxon>Streptophyta</taxon>
        <taxon>Embryophyta</taxon>
        <taxon>Marchantiophyta</taxon>
        <taxon>Marchantiopsida</taxon>
        <taxon>Marchantiidae</taxon>
        <taxon>Marchantiales</taxon>
        <taxon>Ricciaceae</taxon>
        <taxon>Riccia</taxon>
    </lineage>
</organism>
<name>A0ABD3GZ83_9MARC</name>
<evidence type="ECO:0000313" key="1">
    <source>
        <dbReference type="EMBL" id="KAL3682459.1"/>
    </source>
</evidence>
<proteinExistence type="predicted"/>
<sequence>MNQEAKDERIRTVNSVVKTRLCEEGYRHLGDLTDASGEEIAGWEERKIHGIDSKNAERAYNALKETVLSWNSIRRVENGQIEQAFEEARNRRVVWEWKICGKLKSNPQNWPDDTNAVGCYVEENRQLRPRQKMLIPVSIDPLHPVGRSKWDKVERSFAERRSERKSQKRELPALEYSDYSHKYRAHKRMALPGATEIGSAPMM</sequence>
<keyword evidence="2" id="KW-1185">Reference proteome</keyword>